<keyword evidence="2" id="KW-1185">Reference proteome</keyword>
<evidence type="ECO:0000313" key="1">
    <source>
        <dbReference type="EMBL" id="GGU00575.1"/>
    </source>
</evidence>
<dbReference type="EMBL" id="BMSA01000068">
    <property type="protein sequence ID" value="GGU00575.1"/>
    <property type="molecule type" value="Genomic_DNA"/>
</dbReference>
<sequence>MTASARTWTVSSTAALLHHTSGWLLDDPLQGAARELGFGNETLWDFLRGLVELRTVTAEMAMDAAMAAGVPEAAADRCVESFQRTGILVPTASSPSLHPEAPVLHAWRLANLALPADYRDPDTLIGDVQQMENFAAAEVPPPVATQWPTGLRRILLAHPIHDAPNRPHYALGSVLYYSNAILRSAELGPLPRSLRVPPSFGAGHPFDLTVTMDSRHVGMPVTFAYDPLTHALIQISTEFDVSVPPGHALIAVHLAIRRVQWRYRASTAYPTVFLDLGHLLEVMETAAESLDLVVTEAAPPEQGPIADQAPSLGPILALRSLRMTGEKKEAGEHGD</sequence>
<comment type="caution">
    <text evidence="1">The sequence shown here is derived from an EMBL/GenBank/DDBJ whole genome shotgun (WGS) entry which is preliminary data.</text>
</comment>
<gene>
    <name evidence="1" type="ORF">GCM10010226_91780</name>
</gene>
<reference evidence="1" key="2">
    <citation type="submission" date="2020-09" db="EMBL/GenBank/DDBJ databases">
        <authorList>
            <person name="Sun Q."/>
            <person name="Ohkuma M."/>
        </authorList>
    </citation>
    <scope>NUCLEOTIDE SEQUENCE</scope>
    <source>
        <strain evidence="1">JCM 4125</strain>
    </source>
</reference>
<name>A0A918HT86_9ACTN</name>
<proteinExistence type="predicted"/>
<dbReference type="Proteomes" id="UP000646776">
    <property type="component" value="Unassembled WGS sequence"/>
</dbReference>
<protein>
    <submittedName>
        <fullName evidence="1">Uncharacterized protein</fullName>
    </submittedName>
</protein>
<organism evidence="1 2">
    <name type="scientific">Streptomyces phaeofaciens</name>
    <dbReference type="NCBI Taxonomy" id="68254"/>
    <lineage>
        <taxon>Bacteria</taxon>
        <taxon>Bacillati</taxon>
        <taxon>Actinomycetota</taxon>
        <taxon>Actinomycetes</taxon>
        <taxon>Kitasatosporales</taxon>
        <taxon>Streptomycetaceae</taxon>
        <taxon>Streptomyces</taxon>
    </lineage>
</organism>
<dbReference type="AlphaFoldDB" id="A0A918HT86"/>
<dbReference type="Gene3D" id="3.40.109.10">
    <property type="entry name" value="NADH Oxidase"/>
    <property type="match status" value="1"/>
</dbReference>
<dbReference type="InterPro" id="IPR000415">
    <property type="entry name" value="Nitroreductase-like"/>
</dbReference>
<evidence type="ECO:0000313" key="2">
    <source>
        <dbReference type="Proteomes" id="UP000646776"/>
    </source>
</evidence>
<accession>A0A918HT86</accession>
<reference evidence="1" key="1">
    <citation type="journal article" date="2014" name="Int. J. Syst. Evol. Microbiol.">
        <title>Complete genome sequence of Corynebacterium casei LMG S-19264T (=DSM 44701T), isolated from a smear-ripened cheese.</title>
        <authorList>
            <consortium name="US DOE Joint Genome Institute (JGI-PGF)"/>
            <person name="Walter F."/>
            <person name="Albersmeier A."/>
            <person name="Kalinowski J."/>
            <person name="Ruckert C."/>
        </authorList>
    </citation>
    <scope>NUCLEOTIDE SEQUENCE</scope>
    <source>
        <strain evidence="1">JCM 4125</strain>
    </source>
</reference>
<dbReference type="GO" id="GO:0016491">
    <property type="term" value="F:oxidoreductase activity"/>
    <property type="evidence" value="ECO:0007669"/>
    <property type="project" value="InterPro"/>
</dbReference>